<evidence type="ECO:0000259" key="6">
    <source>
        <dbReference type="PROSITE" id="PS51072"/>
    </source>
</evidence>
<dbReference type="EMBL" id="JBBJCI010000420">
    <property type="protein sequence ID" value="KAK7231062.1"/>
    <property type="molecule type" value="Genomic_DNA"/>
</dbReference>
<dbReference type="InterPro" id="IPR028565">
    <property type="entry name" value="MHD"/>
</dbReference>
<dbReference type="Gene3D" id="3.30.450.60">
    <property type="match status" value="1"/>
</dbReference>
<evidence type="ECO:0000256" key="5">
    <source>
        <dbReference type="PIRNR" id="PIRNR005992"/>
    </source>
</evidence>
<proteinExistence type="inferred from homology"/>
<keyword evidence="3 5" id="KW-0653">Protein transport</keyword>
<evidence type="ECO:0000313" key="7">
    <source>
        <dbReference type="EMBL" id="KAK7231062.1"/>
    </source>
</evidence>
<evidence type="ECO:0000256" key="2">
    <source>
        <dbReference type="ARBA" id="ARBA00022448"/>
    </source>
</evidence>
<name>A0ABR1FHT5_AURAN</name>
<dbReference type="InterPro" id="IPR036168">
    <property type="entry name" value="AP2_Mu_C_sf"/>
</dbReference>
<dbReference type="Proteomes" id="UP001363151">
    <property type="component" value="Unassembled WGS sequence"/>
</dbReference>
<organism evidence="7 8">
    <name type="scientific">Aureococcus anophagefferens</name>
    <name type="common">Harmful bloom alga</name>
    <dbReference type="NCBI Taxonomy" id="44056"/>
    <lineage>
        <taxon>Eukaryota</taxon>
        <taxon>Sar</taxon>
        <taxon>Stramenopiles</taxon>
        <taxon>Ochrophyta</taxon>
        <taxon>Pelagophyceae</taxon>
        <taxon>Pelagomonadales</taxon>
        <taxon>Pelagomonadaceae</taxon>
        <taxon>Aureococcus</taxon>
    </lineage>
</organism>
<dbReference type="Pfam" id="PF00928">
    <property type="entry name" value="Adap_comp_sub"/>
    <property type="match status" value="1"/>
</dbReference>
<dbReference type="PANTHER" id="PTHR10529">
    <property type="entry name" value="AP COMPLEX SUBUNIT MU"/>
    <property type="match status" value="1"/>
</dbReference>
<dbReference type="CDD" id="cd09253">
    <property type="entry name" value="AP-4_Mu4_Cterm"/>
    <property type="match status" value="1"/>
</dbReference>
<dbReference type="InterPro" id="IPR011012">
    <property type="entry name" value="Longin-like_dom_sf"/>
</dbReference>
<feature type="domain" description="MHD" evidence="6">
    <location>
        <begin position="184"/>
        <end position="442"/>
    </location>
</feature>
<evidence type="ECO:0000256" key="1">
    <source>
        <dbReference type="ARBA" id="ARBA00004308"/>
    </source>
</evidence>
<keyword evidence="2 5" id="KW-0813">Transport</keyword>
<dbReference type="SUPFAM" id="SSF49447">
    <property type="entry name" value="Second domain of Mu2 adaptin subunit (ap50) of ap2 adaptor"/>
    <property type="match status" value="1"/>
</dbReference>
<comment type="caution">
    <text evidence="7">The sequence shown here is derived from an EMBL/GenBank/DDBJ whole genome shotgun (WGS) entry which is preliminary data.</text>
</comment>
<dbReference type="Gene3D" id="2.60.40.1170">
    <property type="entry name" value="Mu homology domain, subdomain B"/>
    <property type="match status" value="2"/>
</dbReference>
<dbReference type="CDD" id="cd14838">
    <property type="entry name" value="AP4_Mu_N"/>
    <property type="match status" value="1"/>
</dbReference>
<evidence type="ECO:0000256" key="4">
    <source>
        <dbReference type="ARBA" id="ARBA00023136"/>
    </source>
</evidence>
<accession>A0ABR1FHT5</accession>
<comment type="similarity">
    <text evidence="5">Belongs to the adaptor complexes medium subunit family.</text>
</comment>
<sequence>MLSQFFVLSPRGDTIISKDFRGDSPQGAAEAFFRKVKFWSNDKGASGAAPPVFRVGDVTYVWVKKSGLMFACNSRFNCSPSMTLELLNRVVKVFKDYCGVLSEEAIRKNFILIYELLDEVIDFGYPQGTSTENLKAFVYNEPVLVDAQKTRVPSLSAKTTPSTSVHKPIAGGKSSVMGGARSDKNEIFVDILERLTMLFSPSGAVVNSTIDGCIQMKSYLSGNPELRLALNEDLVVGKGGAYGAVVLDDCNFHECVRLDDFESSRLLSFLPPEGEFVVLNYRCTGDFRAPFRVLPQIEESSPFTIDVVVLVRAEIPETNYGANVVITVPCPRTTAGASCSPPSGGAIGHGADYDAANRKLVFTVKKFQGGVEHAFRAKITLSAVCTAQARKEVGPVSLTFEIPMYNVSNLQVKYLRIAEQSKAYNPYRWVRYVTRSSSYVCRC</sequence>
<dbReference type="SUPFAM" id="SSF64356">
    <property type="entry name" value="SNARE-like"/>
    <property type="match status" value="1"/>
</dbReference>
<dbReference type="PRINTS" id="PR00314">
    <property type="entry name" value="CLATHRINADPT"/>
</dbReference>
<gene>
    <name evidence="7" type="ORF">SO694_00076148</name>
</gene>
<dbReference type="PIRSF" id="PIRSF005992">
    <property type="entry name" value="Clathrin_mu"/>
    <property type="match status" value="1"/>
</dbReference>
<dbReference type="InterPro" id="IPR001392">
    <property type="entry name" value="Clathrin_mu"/>
</dbReference>
<protein>
    <submittedName>
        <fullName evidence="7">Vesicle-mediated transport protein</fullName>
    </submittedName>
</protein>
<reference evidence="7 8" key="1">
    <citation type="submission" date="2024-03" db="EMBL/GenBank/DDBJ databases">
        <title>Aureococcus anophagefferens CCMP1851 and Kratosvirus quantuckense: Draft genome of a second virus-susceptible host strain in the model system.</title>
        <authorList>
            <person name="Chase E."/>
            <person name="Truchon A.R."/>
            <person name="Schepens W."/>
            <person name="Wilhelm S.W."/>
        </authorList>
    </citation>
    <scope>NUCLEOTIDE SEQUENCE [LARGE SCALE GENOMIC DNA]</scope>
    <source>
        <strain evidence="7 8">CCMP1851</strain>
    </source>
</reference>
<evidence type="ECO:0000313" key="8">
    <source>
        <dbReference type="Proteomes" id="UP001363151"/>
    </source>
</evidence>
<comment type="subcellular location">
    <subcellularLocation>
        <location evidence="1">Endomembrane system</location>
    </subcellularLocation>
</comment>
<dbReference type="PROSITE" id="PS51072">
    <property type="entry name" value="MHD"/>
    <property type="match status" value="1"/>
</dbReference>
<dbReference type="InterPro" id="IPR050431">
    <property type="entry name" value="Adaptor_comp_med_subunit"/>
</dbReference>
<evidence type="ECO:0000256" key="3">
    <source>
        <dbReference type="ARBA" id="ARBA00022927"/>
    </source>
</evidence>
<keyword evidence="8" id="KW-1185">Reference proteome</keyword>
<keyword evidence="4" id="KW-0472">Membrane</keyword>